<evidence type="ECO:0000313" key="3">
    <source>
        <dbReference type="Proteomes" id="UP001231109"/>
    </source>
</evidence>
<evidence type="ECO:0000259" key="1">
    <source>
        <dbReference type="Pfam" id="PF09994"/>
    </source>
</evidence>
<feature type="domain" description="T6SS Phospholipase effector Tle1-like catalytic" evidence="1">
    <location>
        <begin position="5"/>
        <end position="248"/>
    </location>
</feature>
<accession>A0ABT9I4F9</accession>
<protein>
    <submittedName>
        <fullName evidence="2">DUF2235 domain-containing protein</fullName>
    </submittedName>
</protein>
<dbReference type="Pfam" id="PF09994">
    <property type="entry name" value="T6SS_Tle1-like_cat"/>
    <property type="match status" value="1"/>
</dbReference>
<dbReference type="InterPro" id="IPR018712">
    <property type="entry name" value="Tle1-like_cat"/>
</dbReference>
<dbReference type="Proteomes" id="UP001231109">
    <property type="component" value="Unassembled WGS sequence"/>
</dbReference>
<dbReference type="PANTHER" id="PTHR33840">
    <property type="match status" value="1"/>
</dbReference>
<evidence type="ECO:0000313" key="2">
    <source>
        <dbReference type="EMBL" id="MDP5138269.1"/>
    </source>
</evidence>
<dbReference type="RefSeq" id="WP_305977417.1">
    <property type="nucleotide sequence ID" value="NZ_JAPJDZ010000121.1"/>
</dbReference>
<gene>
    <name evidence="2" type="ORF">ORJ04_20170</name>
</gene>
<feature type="non-terminal residue" evidence="2">
    <location>
        <position position="292"/>
    </location>
</feature>
<comment type="caution">
    <text evidence="2">The sequence shown here is derived from an EMBL/GenBank/DDBJ whole genome shotgun (WGS) entry which is preliminary data.</text>
</comment>
<dbReference type="PANTHER" id="PTHR33840:SF1">
    <property type="entry name" value="TLE1 PHOSPHOLIPASE DOMAIN-CONTAINING PROTEIN"/>
    <property type="match status" value="1"/>
</dbReference>
<organism evidence="2 3">
    <name type="scientific">Rheinheimera baltica</name>
    <dbReference type="NCBI Taxonomy" id="67576"/>
    <lineage>
        <taxon>Bacteria</taxon>
        <taxon>Pseudomonadati</taxon>
        <taxon>Pseudomonadota</taxon>
        <taxon>Gammaproteobacteria</taxon>
        <taxon>Chromatiales</taxon>
        <taxon>Chromatiaceae</taxon>
        <taxon>Rheinheimera</taxon>
    </lineage>
</organism>
<reference evidence="2 3" key="1">
    <citation type="submission" date="2022-11" db="EMBL/GenBank/DDBJ databases">
        <title>Viruses from the air-sea interface of a natural surface slick.</title>
        <authorList>
            <person name="Rahlff J."/>
            <person name="Holmfeldt K."/>
        </authorList>
    </citation>
    <scope>NUCLEOTIDE SEQUENCE [LARGE SCALE GENOMIC DNA]</scope>
    <source>
        <strain evidence="2 3">SMS4</strain>
    </source>
</reference>
<sequence>MVLAKRIIICCDGTWNEPDDIPTNVTKMVRAISPVSPDGIHQVVFYDQGVGTGGKIDKFIGGAFGSGLEKNVLDCYRFLIHNYQLGDEIYAFGFSRGAYTARAFIGLIHAVGLLEKSTLDKLTQAYKHYRTEPEERQQGLYEDNYRPDIRMVGVFDTVGALGAPTPLLGKFTRNWVGFFNTRICAQVKYAYHALALDEKRAPFQPDLWTGTLQDDQYMEQCWFAGAHSDIGGGYAECGLSDIALQWMVGKASALGLVFNQTYLDAQCKPDLNMQPHDSYSFSYKLLEKMANA</sequence>
<keyword evidence="3" id="KW-1185">Reference proteome</keyword>
<proteinExistence type="predicted"/>
<name>A0ABT9I4F9_9GAMM</name>
<dbReference type="EMBL" id="JAPJDZ010000121">
    <property type="protein sequence ID" value="MDP5138269.1"/>
    <property type="molecule type" value="Genomic_DNA"/>
</dbReference>